<dbReference type="EMBL" id="DTLI01000209">
    <property type="protein sequence ID" value="HHS52927.1"/>
    <property type="molecule type" value="Genomic_DNA"/>
</dbReference>
<dbReference type="PANTHER" id="PTHR47788">
    <property type="entry name" value="POLYA POLYMERASE"/>
    <property type="match status" value="1"/>
</dbReference>
<dbReference type="GO" id="GO:0000049">
    <property type="term" value="F:tRNA binding"/>
    <property type="evidence" value="ECO:0007669"/>
    <property type="project" value="UniProtKB-KW"/>
</dbReference>
<evidence type="ECO:0000256" key="7">
    <source>
        <dbReference type="ARBA" id="ARBA00022723"/>
    </source>
</evidence>
<evidence type="ECO:0000256" key="9">
    <source>
        <dbReference type="ARBA" id="ARBA00022842"/>
    </source>
</evidence>
<evidence type="ECO:0000259" key="12">
    <source>
        <dbReference type="Pfam" id="PF01743"/>
    </source>
</evidence>
<evidence type="ECO:0000256" key="1">
    <source>
        <dbReference type="ARBA" id="ARBA00001946"/>
    </source>
</evidence>
<evidence type="ECO:0000256" key="2">
    <source>
        <dbReference type="ARBA" id="ARBA00007265"/>
    </source>
</evidence>
<keyword evidence="6" id="KW-0548">Nucleotidyltransferase</keyword>
<keyword evidence="3" id="KW-0820">tRNA-binding</keyword>
<dbReference type="Gene3D" id="1.10.3090.10">
    <property type="entry name" value="cca-adding enzyme, domain 2"/>
    <property type="match status" value="1"/>
</dbReference>
<comment type="cofactor">
    <cofactor evidence="1">
        <name>Mg(2+)</name>
        <dbReference type="ChEBI" id="CHEBI:18420"/>
    </cofactor>
</comment>
<comment type="similarity">
    <text evidence="2 11">Belongs to the tRNA nucleotidyltransferase/poly(A) polymerase family.</text>
</comment>
<keyword evidence="8" id="KW-0547">Nucleotide-binding</keyword>
<dbReference type="SUPFAM" id="SSF81301">
    <property type="entry name" value="Nucleotidyltransferase"/>
    <property type="match status" value="1"/>
</dbReference>
<evidence type="ECO:0000256" key="5">
    <source>
        <dbReference type="ARBA" id="ARBA00022694"/>
    </source>
</evidence>
<dbReference type="CDD" id="cd05398">
    <property type="entry name" value="NT_ClassII-CCAase"/>
    <property type="match status" value="1"/>
</dbReference>
<dbReference type="InterPro" id="IPR002646">
    <property type="entry name" value="PolA_pol_head_dom"/>
</dbReference>
<reference evidence="13" key="1">
    <citation type="journal article" date="2020" name="mSystems">
        <title>Genome- and Community-Level Interaction Insights into Carbon Utilization and Element Cycling Functions of Hydrothermarchaeota in Hydrothermal Sediment.</title>
        <authorList>
            <person name="Zhou Z."/>
            <person name="Liu Y."/>
            <person name="Xu W."/>
            <person name="Pan J."/>
            <person name="Luo Z.H."/>
            <person name="Li M."/>
        </authorList>
    </citation>
    <scope>NUCLEOTIDE SEQUENCE [LARGE SCALE GENOMIC DNA]</scope>
    <source>
        <strain evidence="13">SpSt-876</strain>
    </source>
</reference>
<comment type="caution">
    <text evidence="13">The sequence shown here is derived from an EMBL/GenBank/DDBJ whole genome shotgun (WGS) entry which is preliminary data.</text>
</comment>
<dbReference type="GO" id="GO:0008033">
    <property type="term" value="P:tRNA processing"/>
    <property type="evidence" value="ECO:0007669"/>
    <property type="project" value="UniProtKB-KW"/>
</dbReference>
<name>A0A7C6AAF4_UNCW3</name>
<evidence type="ECO:0000256" key="10">
    <source>
        <dbReference type="ARBA" id="ARBA00022884"/>
    </source>
</evidence>
<evidence type="ECO:0000256" key="6">
    <source>
        <dbReference type="ARBA" id="ARBA00022695"/>
    </source>
</evidence>
<dbReference type="InterPro" id="IPR052390">
    <property type="entry name" value="tRNA_nt/polyA_polymerase"/>
</dbReference>
<proteinExistence type="inferred from homology"/>
<evidence type="ECO:0000256" key="8">
    <source>
        <dbReference type="ARBA" id="ARBA00022741"/>
    </source>
</evidence>
<keyword evidence="4 11" id="KW-0808">Transferase</keyword>
<gene>
    <name evidence="13" type="ORF">ENW73_08765</name>
</gene>
<dbReference type="Pfam" id="PF01743">
    <property type="entry name" value="PolyA_pol"/>
    <property type="match status" value="1"/>
</dbReference>
<feature type="domain" description="Poly A polymerase head" evidence="12">
    <location>
        <begin position="21"/>
        <end position="144"/>
    </location>
</feature>
<dbReference type="PANTHER" id="PTHR47788:SF1">
    <property type="entry name" value="A-ADDING TRNA NUCLEOTIDYLTRANSFERASE"/>
    <property type="match status" value="1"/>
</dbReference>
<dbReference type="Gene3D" id="3.30.460.10">
    <property type="entry name" value="Beta Polymerase, domain 2"/>
    <property type="match status" value="1"/>
</dbReference>
<keyword evidence="10 11" id="KW-0694">RNA-binding</keyword>
<dbReference type="GO" id="GO:0000166">
    <property type="term" value="F:nucleotide binding"/>
    <property type="evidence" value="ECO:0007669"/>
    <property type="project" value="UniProtKB-KW"/>
</dbReference>
<accession>A0A7C6AAF4</accession>
<dbReference type="InterPro" id="IPR043519">
    <property type="entry name" value="NT_sf"/>
</dbReference>
<organism evidence="13">
    <name type="scientific">candidate division WOR-3 bacterium</name>
    <dbReference type="NCBI Taxonomy" id="2052148"/>
    <lineage>
        <taxon>Bacteria</taxon>
        <taxon>Bacteria division WOR-3</taxon>
    </lineage>
</organism>
<sequence>MSKRKLFNYLKQVSKKYETKIYLVGGPLRDEFLGIKTKDWDILVEKNIRAIGKNLANFLNTKFLFYKDFYTGTIPLNNHHIDIAQTRGEIYPKPAALPLVFTADLISDLSRRDFTINAMAKDLVTGELIDPFCGLSDLKKRLVRALHPKSFFDDPTRIFRAIRFAERFGFKIEPKTLNWLRIAIKKRLPSLLSGERVLNELRLITKEARSERMIRRLSDEGLFYSLFGKRLNKTFFQQFRRVAKSGDANLKLIHLLAQFKLPTKFPITKQEANAIRDYQRFPKFRRVMNKVGKPSEIYQAFRGFSAEALQILKLVEKPSVAAKINDYLEKYQTIKIHLGGDDIKALGIKPGAIYGKLLDHILFAKLDGAVKTRADEIRLLKEMVKNPRG</sequence>
<evidence type="ECO:0000256" key="4">
    <source>
        <dbReference type="ARBA" id="ARBA00022679"/>
    </source>
</evidence>
<evidence type="ECO:0000256" key="3">
    <source>
        <dbReference type="ARBA" id="ARBA00022555"/>
    </source>
</evidence>
<evidence type="ECO:0000256" key="11">
    <source>
        <dbReference type="RuleBase" id="RU003953"/>
    </source>
</evidence>
<keyword evidence="9" id="KW-0460">Magnesium</keyword>
<dbReference type="SUPFAM" id="SSF81891">
    <property type="entry name" value="Poly A polymerase C-terminal region-like"/>
    <property type="match status" value="1"/>
</dbReference>
<evidence type="ECO:0000313" key="13">
    <source>
        <dbReference type="EMBL" id="HHS52927.1"/>
    </source>
</evidence>
<keyword evidence="7" id="KW-0479">Metal-binding</keyword>
<dbReference type="GO" id="GO:0046872">
    <property type="term" value="F:metal ion binding"/>
    <property type="evidence" value="ECO:0007669"/>
    <property type="project" value="UniProtKB-KW"/>
</dbReference>
<keyword evidence="5" id="KW-0819">tRNA processing</keyword>
<protein>
    <submittedName>
        <fullName evidence="13">CCA tRNA nucleotidyltransferase</fullName>
    </submittedName>
</protein>
<dbReference type="AlphaFoldDB" id="A0A7C6AAF4"/>
<dbReference type="GO" id="GO:0016779">
    <property type="term" value="F:nucleotidyltransferase activity"/>
    <property type="evidence" value="ECO:0007669"/>
    <property type="project" value="UniProtKB-KW"/>
</dbReference>